<comment type="caution">
    <text evidence="2">The sequence shown here is derived from an EMBL/GenBank/DDBJ whole genome shotgun (WGS) entry which is preliminary data.</text>
</comment>
<evidence type="ECO:0000256" key="1">
    <source>
        <dbReference type="SAM" id="Phobius"/>
    </source>
</evidence>
<keyword evidence="1" id="KW-0812">Transmembrane</keyword>
<feature type="transmembrane region" description="Helical" evidence="1">
    <location>
        <begin position="50"/>
        <end position="72"/>
    </location>
</feature>
<reference evidence="2 3" key="1">
    <citation type="journal article" date="2019" name="Int. J. Syst. Evol. Microbiol.">
        <title>The Global Catalogue of Microorganisms (GCM) 10K type strain sequencing project: providing services to taxonomists for standard genome sequencing and annotation.</title>
        <authorList>
            <consortium name="The Broad Institute Genomics Platform"/>
            <consortium name="The Broad Institute Genome Sequencing Center for Infectious Disease"/>
            <person name="Wu L."/>
            <person name="Ma J."/>
        </authorList>
    </citation>
    <scope>NUCLEOTIDE SEQUENCE [LARGE SCALE GENOMIC DNA]</scope>
    <source>
        <strain evidence="2 3">CGMCC 1.3240</strain>
    </source>
</reference>
<dbReference type="InterPro" id="IPR046739">
    <property type="entry name" value="DUF6789"/>
</dbReference>
<keyword evidence="1" id="KW-1133">Transmembrane helix</keyword>
<name>A0ABD5VA64_9EURY</name>
<dbReference type="Pfam" id="PF20587">
    <property type="entry name" value="DUF6789"/>
    <property type="match status" value="1"/>
</dbReference>
<dbReference type="EMBL" id="JBHSXQ010000004">
    <property type="protein sequence ID" value="MFC6906075.1"/>
    <property type="molecule type" value="Genomic_DNA"/>
</dbReference>
<dbReference type="Proteomes" id="UP001596312">
    <property type="component" value="Unassembled WGS sequence"/>
</dbReference>
<keyword evidence="1" id="KW-0472">Membrane</keyword>
<gene>
    <name evidence="2" type="ORF">ACFQGH_12825</name>
</gene>
<feature type="transmembrane region" description="Helical" evidence="1">
    <location>
        <begin position="84"/>
        <end position="103"/>
    </location>
</feature>
<accession>A0ABD5VA64</accession>
<feature type="transmembrane region" description="Helical" evidence="1">
    <location>
        <begin position="7"/>
        <end position="27"/>
    </location>
</feature>
<keyword evidence="3" id="KW-1185">Reference proteome</keyword>
<dbReference type="RefSeq" id="WP_340604625.1">
    <property type="nucleotide sequence ID" value="NZ_JBBMXV010000004.1"/>
</dbReference>
<evidence type="ECO:0000313" key="2">
    <source>
        <dbReference type="EMBL" id="MFC6906075.1"/>
    </source>
</evidence>
<proteinExistence type="predicted"/>
<dbReference type="AlphaFoldDB" id="A0ABD5VA64"/>
<feature type="transmembrane region" description="Helical" evidence="1">
    <location>
        <begin position="109"/>
        <end position="134"/>
    </location>
</feature>
<organism evidence="2 3">
    <name type="scientific">Halalkalicoccus tibetensis</name>
    <dbReference type="NCBI Taxonomy" id="175632"/>
    <lineage>
        <taxon>Archaea</taxon>
        <taxon>Methanobacteriati</taxon>
        <taxon>Methanobacteriota</taxon>
        <taxon>Stenosarchaea group</taxon>
        <taxon>Halobacteria</taxon>
        <taxon>Halobacteriales</taxon>
        <taxon>Halococcaceae</taxon>
        <taxon>Halalkalicoccus</taxon>
    </lineage>
</organism>
<protein>
    <submittedName>
        <fullName evidence="2">DUF6789 family protein</fullName>
    </submittedName>
</protein>
<sequence>MNRFLRAIGAGAAATTVMMLVFLFSQVQTRSQLGAPEAIARFVGLPDQHVVGFVVFTAAGVLVWPIVFVFARRLLVELPGGNDVAVQGMLFGLVLWVAFLILGTGQLTWPFVLLYLFFTLVGHLAYGFVLGFAYERMGV</sequence>
<evidence type="ECO:0000313" key="3">
    <source>
        <dbReference type="Proteomes" id="UP001596312"/>
    </source>
</evidence>